<dbReference type="PANTHER" id="PTHR11851:SF225">
    <property type="entry name" value="NON-PEPTIDASE HOMOLOG YMXG"/>
    <property type="match status" value="1"/>
</dbReference>
<evidence type="ECO:0000259" key="1">
    <source>
        <dbReference type="Pfam" id="PF00675"/>
    </source>
</evidence>
<feature type="domain" description="Peptidase M16 C-terminal" evidence="2">
    <location>
        <begin position="239"/>
        <end position="412"/>
    </location>
</feature>
<reference evidence="4" key="1">
    <citation type="submission" date="2018-02" db="EMBL/GenBank/DDBJ databases">
        <authorList>
            <person name="Hausmann B."/>
        </authorList>
    </citation>
    <scope>NUCLEOTIDE SEQUENCE [LARGE SCALE GENOMIC DNA]</scope>
    <source>
        <strain evidence="4">Peat soil MAG SbA5</strain>
    </source>
</reference>
<dbReference type="GO" id="GO:0046872">
    <property type="term" value="F:metal ion binding"/>
    <property type="evidence" value="ECO:0007669"/>
    <property type="project" value="InterPro"/>
</dbReference>
<name>A0A2N9M3P5_9BACT</name>
<dbReference type="Pfam" id="PF00675">
    <property type="entry name" value="Peptidase_M16"/>
    <property type="match status" value="1"/>
</dbReference>
<dbReference type="InterPro" id="IPR007863">
    <property type="entry name" value="Peptidase_M16_C"/>
</dbReference>
<dbReference type="InterPro" id="IPR011249">
    <property type="entry name" value="Metalloenz_LuxS/M16"/>
</dbReference>
<dbReference type="SUPFAM" id="SSF63411">
    <property type="entry name" value="LuxS/MPP-like metallohydrolase"/>
    <property type="match status" value="2"/>
</dbReference>
<organism evidence="3 4">
    <name type="scientific">Candidatus Sulfuritelmatomonas gaucii</name>
    <dbReference type="NCBI Taxonomy" id="2043161"/>
    <lineage>
        <taxon>Bacteria</taxon>
        <taxon>Pseudomonadati</taxon>
        <taxon>Acidobacteriota</taxon>
        <taxon>Terriglobia</taxon>
        <taxon>Terriglobales</taxon>
        <taxon>Acidobacteriaceae</taxon>
        <taxon>Candidatus Sulfuritelmatomonas</taxon>
    </lineage>
</organism>
<evidence type="ECO:0000313" key="3">
    <source>
        <dbReference type="EMBL" id="SPE30030.1"/>
    </source>
</evidence>
<evidence type="ECO:0000259" key="2">
    <source>
        <dbReference type="Pfam" id="PF05193"/>
    </source>
</evidence>
<dbReference type="EMBL" id="OKRB01000134">
    <property type="protein sequence ID" value="SPE30030.1"/>
    <property type="molecule type" value="Genomic_DNA"/>
</dbReference>
<protein>
    <submittedName>
        <fullName evidence="3">Peptidase M16 domain protein</fullName>
    </submittedName>
</protein>
<sequence length="518" mass="55885">MTHWDHGSEFRDQSKPKVAPVSRPAVAWAPTPAPALLVFAALASFVAPSGLPAQQPNPWEQIPIPPLHAFHPQQPKRIELKNGIVIFLQEDHELPFVYGSVVIRGGSRDEAPAKAGLVALYSQAWRTGGTAKMDGDAMDDLLESKAAHIETAGDVDSTALSWDSLKVDSGQVFSLAMDLLFHPRFSEQKLELAQQLEATAIVRRNDDEGGIAERESAKLVYGVNSPYARQPELATIRAVTLADLQAWHDRTLKGKLIIGISGDFDSAIMEAKVRAVFEGLPPVTTEPPRHDAFAGPKPGVYFIDKEDVDQSNVQIVGLGIERSNPDAATIVVLNEILGGGFGSRLFQTVRTKLGLAYAVGGGLGLEFDHPASFDVEVLTKSASTVDATRAAEGEIAGLVTKPFTEAELARAKGDILNSFLFSYDTREKILVERVRLEFYGYPADYLETYHAAIEKVTLADVTAVAKKYIHPEKLAILVVGNGPEINPDLNALNLGAPTPIDITIPRSDGAHSAGRAAE</sequence>
<dbReference type="Gene3D" id="3.30.830.10">
    <property type="entry name" value="Metalloenzyme, LuxS/M16 peptidase-like"/>
    <property type="match status" value="2"/>
</dbReference>
<dbReference type="InterPro" id="IPR011765">
    <property type="entry name" value="Pept_M16_N"/>
</dbReference>
<dbReference type="AlphaFoldDB" id="A0A2N9M3P5"/>
<gene>
    <name evidence="3" type="ORF">SBA5_730014</name>
</gene>
<dbReference type="OrthoDB" id="9811314at2"/>
<accession>A0A2N9M3P5</accession>
<dbReference type="Pfam" id="PF05193">
    <property type="entry name" value="Peptidase_M16_C"/>
    <property type="match status" value="1"/>
</dbReference>
<dbReference type="PANTHER" id="PTHR11851">
    <property type="entry name" value="METALLOPROTEASE"/>
    <property type="match status" value="1"/>
</dbReference>
<proteinExistence type="predicted"/>
<dbReference type="InterPro" id="IPR050361">
    <property type="entry name" value="MPP/UQCRC_Complex"/>
</dbReference>
<feature type="domain" description="Peptidase M16 N-terminal" evidence="1">
    <location>
        <begin position="86"/>
        <end position="192"/>
    </location>
</feature>
<dbReference type="Proteomes" id="UP000239735">
    <property type="component" value="Unassembled WGS sequence"/>
</dbReference>
<evidence type="ECO:0000313" key="4">
    <source>
        <dbReference type="Proteomes" id="UP000239735"/>
    </source>
</evidence>